<dbReference type="GO" id="GO:0005524">
    <property type="term" value="F:ATP binding"/>
    <property type="evidence" value="ECO:0007669"/>
    <property type="project" value="UniProtKB-KW"/>
</dbReference>
<dbReference type="EMBL" id="QAYE01000019">
    <property type="protein sequence ID" value="PTW43527.1"/>
    <property type="molecule type" value="Genomic_DNA"/>
</dbReference>
<keyword evidence="7" id="KW-0067">ATP-binding</keyword>
<proteinExistence type="predicted"/>
<reference evidence="10 11" key="1">
    <citation type="submission" date="2018-04" db="EMBL/GenBank/DDBJ databases">
        <title>Genomic Encyclopedia of Type Strains, Phase III (KMG-III): the genomes of soil and plant-associated and newly described type strains.</title>
        <authorList>
            <person name="Whitman W."/>
        </authorList>
    </citation>
    <scope>NUCLEOTIDE SEQUENCE [LARGE SCALE GENOMIC DNA]</scope>
    <source>
        <strain evidence="10 11">MA-olki</strain>
    </source>
</reference>
<organism evidence="10 11">
    <name type="scientific">Sphingomonas faeni</name>
    <dbReference type="NCBI Taxonomy" id="185950"/>
    <lineage>
        <taxon>Bacteria</taxon>
        <taxon>Pseudomonadati</taxon>
        <taxon>Pseudomonadota</taxon>
        <taxon>Alphaproteobacteria</taxon>
        <taxon>Sphingomonadales</taxon>
        <taxon>Sphingomonadaceae</taxon>
        <taxon>Sphingomonas</taxon>
    </lineage>
</organism>
<evidence type="ECO:0000256" key="3">
    <source>
        <dbReference type="ARBA" id="ARBA00022553"/>
    </source>
</evidence>
<dbReference type="Gene3D" id="3.30.565.10">
    <property type="entry name" value="Histidine kinase-like ATPase, C-terminal domain"/>
    <property type="match status" value="1"/>
</dbReference>
<dbReference type="InterPro" id="IPR004358">
    <property type="entry name" value="Sig_transdc_His_kin-like_C"/>
</dbReference>
<evidence type="ECO:0000256" key="2">
    <source>
        <dbReference type="ARBA" id="ARBA00012438"/>
    </source>
</evidence>
<sequence>MDVAPELDAMLDGGDREAIVEVGQGSEVRTLAVRIARPATGPILTFDDITQQLLDQRRAAWSDVARRIAHEIKNPLTPIQLAAERLQRRYGGKIEAQDGTFSRLTDTIIRQVGDLRRMVDEFSSFARMPKPVFREESLVDAARQALFLHEVAHPAISFQLVQDDPGLTLVCDRRQIGQALTNIVKNAVEAIETRGEPGGSVTMTLTNDANTVGIAVADTGIGLPAERDRIVEPYVTTRARGTGLGLAIVKKIIEEHCGTIGFSDRPGGGTLVTMTFDAKALAALDQGASASELAGEGRLDTMTRNRT</sequence>
<evidence type="ECO:0000256" key="8">
    <source>
        <dbReference type="ARBA" id="ARBA00023012"/>
    </source>
</evidence>
<dbReference type="InterPro" id="IPR036097">
    <property type="entry name" value="HisK_dim/P_sf"/>
</dbReference>
<evidence type="ECO:0000256" key="1">
    <source>
        <dbReference type="ARBA" id="ARBA00000085"/>
    </source>
</evidence>
<dbReference type="GO" id="GO:0000155">
    <property type="term" value="F:phosphorelay sensor kinase activity"/>
    <property type="evidence" value="ECO:0007669"/>
    <property type="project" value="InterPro"/>
</dbReference>
<keyword evidence="4" id="KW-0808">Transferase</keyword>
<dbReference type="InterPro" id="IPR003661">
    <property type="entry name" value="HisK_dim/P_dom"/>
</dbReference>
<protein>
    <recommendedName>
        <fullName evidence="2">histidine kinase</fullName>
        <ecNumber evidence="2">2.7.13.3</ecNumber>
    </recommendedName>
</protein>
<keyword evidence="6" id="KW-0418">Kinase</keyword>
<dbReference type="PANTHER" id="PTHR43065">
    <property type="entry name" value="SENSOR HISTIDINE KINASE"/>
    <property type="match status" value="1"/>
</dbReference>
<feature type="domain" description="Histidine kinase" evidence="9">
    <location>
        <begin position="67"/>
        <end position="280"/>
    </location>
</feature>
<comment type="caution">
    <text evidence="10">The sequence shown here is derived from an EMBL/GenBank/DDBJ whole genome shotgun (WGS) entry which is preliminary data.</text>
</comment>
<dbReference type="InterPro" id="IPR005467">
    <property type="entry name" value="His_kinase_dom"/>
</dbReference>
<dbReference type="SMART" id="SM00388">
    <property type="entry name" value="HisKA"/>
    <property type="match status" value="1"/>
</dbReference>
<evidence type="ECO:0000259" key="9">
    <source>
        <dbReference type="PROSITE" id="PS50109"/>
    </source>
</evidence>
<evidence type="ECO:0000256" key="7">
    <source>
        <dbReference type="ARBA" id="ARBA00022840"/>
    </source>
</evidence>
<dbReference type="Proteomes" id="UP000244013">
    <property type="component" value="Unassembled WGS sequence"/>
</dbReference>
<dbReference type="PANTHER" id="PTHR43065:SF10">
    <property type="entry name" value="PEROXIDE STRESS-ACTIVATED HISTIDINE KINASE MAK3"/>
    <property type="match status" value="1"/>
</dbReference>
<dbReference type="SMART" id="SM00387">
    <property type="entry name" value="HATPase_c"/>
    <property type="match status" value="1"/>
</dbReference>
<name>A0A2T5TW89_9SPHN</name>
<evidence type="ECO:0000313" key="10">
    <source>
        <dbReference type="EMBL" id="PTW43527.1"/>
    </source>
</evidence>
<dbReference type="Pfam" id="PF00512">
    <property type="entry name" value="HisKA"/>
    <property type="match status" value="1"/>
</dbReference>
<evidence type="ECO:0000256" key="6">
    <source>
        <dbReference type="ARBA" id="ARBA00022777"/>
    </source>
</evidence>
<dbReference type="EC" id="2.7.13.3" evidence="2"/>
<evidence type="ECO:0000256" key="4">
    <source>
        <dbReference type="ARBA" id="ARBA00022679"/>
    </source>
</evidence>
<dbReference type="InterPro" id="IPR003594">
    <property type="entry name" value="HATPase_dom"/>
</dbReference>
<dbReference type="CDD" id="cd00082">
    <property type="entry name" value="HisKA"/>
    <property type="match status" value="1"/>
</dbReference>
<evidence type="ECO:0000256" key="5">
    <source>
        <dbReference type="ARBA" id="ARBA00022741"/>
    </source>
</evidence>
<gene>
    <name evidence="10" type="ORF">C8J25_1192</name>
</gene>
<dbReference type="Gene3D" id="1.10.287.130">
    <property type="match status" value="1"/>
</dbReference>
<dbReference type="AlphaFoldDB" id="A0A2T5TW89"/>
<keyword evidence="3" id="KW-0597">Phosphoprotein</keyword>
<dbReference type="PRINTS" id="PR00344">
    <property type="entry name" value="BCTRLSENSOR"/>
</dbReference>
<evidence type="ECO:0000313" key="11">
    <source>
        <dbReference type="Proteomes" id="UP000244013"/>
    </source>
</evidence>
<dbReference type="Pfam" id="PF02518">
    <property type="entry name" value="HATPase_c"/>
    <property type="match status" value="1"/>
</dbReference>
<keyword evidence="8" id="KW-0902">Two-component regulatory system</keyword>
<accession>A0A2T5TW89</accession>
<dbReference type="SUPFAM" id="SSF47384">
    <property type="entry name" value="Homodimeric domain of signal transducing histidine kinase"/>
    <property type="match status" value="1"/>
</dbReference>
<dbReference type="PROSITE" id="PS50109">
    <property type="entry name" value="HIS_KIN"/>
    <property type="match status" value="1"/>
</dbReference>
<dbReference type="SUPFAM" id="SSF55874">
    <property type="entry name" value="ATPase domain of HSP90 chaperone/DNA topoisomerase II/histidine kinase"/>
    <property type="match status" value="1"/>
</dbReference>
<keyword evidence="5" id="KW-0547">Nucleotide-binding</keyword>
<dbReference type="InterPro" id="IPR036890">
    <property type="entry name" value="HATPase_C_sf"/>
</dbReference>
<comment type="catalytic activity">
    <reaction evidence="1">
        <text>ATP + protein L-histidine = ADP + protein N-phospho-L-histidine.</text>
        <dbReference type="EC" id="2.7.13.3"/>
    </reaction>
</comment>